<dbReference type="EMBL" id="CCDP010000001">
    <property type="protein sequence ID" value="CDQ39806.1"/>
    <property type="molecule type" value="Genomic_DNA"/>
</dbReference>
<dbReference type="AlphaFoldDB" id="A0A024QCX7"/>
<dbReference type="SMART" id="SM00138">
    <property type="entry name" value="MeTrc"/>
    <property type="match status" value="1"/>
</dbReference>
<reference evidence="8" key="2">
    <citation type="submission" date="2014-05" db="EMBL/GenBank/DDBJ databases">
        <title>Draft genome sequence of Virgibacillus massiliensis Vm-5.</title>
        <authorList>
            <person name="Khelaifia S."/>
            <person name="Croce O."/>
            <person name="Lagier J.C."/>
            <person name="Raoult D."/>
        </authorList>
    </citation>
    <scope>NUCLEOTIDE SEQUENCE [LARGE SCALE GENOMIC DNA]</scope>
    <source>
        <strain evidence="8">Vm-5</strain>
    </source>
</reference>
<evidence type="ECO:0000313" key="7">
    <source>
        <dbReference type="EMBL" id="CDQ39806.1"/>
    </source>
</evidence>
<dbReference type="eggNOG" id="COG1352">
    <property type="taxonomic scope" value="Bacteria"/>
</dbReference>
<organism evidence="7 8">
    <name type="scientific">Virgibacillus massiliensis</name>
    <dbReference type="NCBI Taxonomy" id="1462526"/>
    <lineage>
        <taxon>Bacteria</taxon>
        <taxon>Bacillati</taxon>
        <taxon>Bacillota</taxon>
        <taxon>Bacilli</taxon>
        <taxon>Bacillales</taxon>
        <taxon>Bacillaceae</taxon>
        <taxon>Virgibacillus</taxon>
    </lineage>
</organism>
<dbReference type="Pfam" id="PF01739">
    <property type="entry name" value="CheR"/>
    <property type="match status" value="1"/>
</dbReference>
<dbReference type="Pfam" id="PF03705">
    <property type="entry name" value="CheR_N"/>
    <property type="match status" value="1"/>
</dbReference>
<dbReference type="Proteomes" id="UP000028875">
    <property type="component" value="Unassembled WGS sequence"/>
</dbReference>
<keyword evidence="3 7" id="KW-0489">Methyltransferase</keyword>
<dbReference type="Gene3D" id="1.10.155.10">
    <property type="entry name" value="Chemotaxis receptor methyltransferase CheR, N-terminal domain"/>
    <property type="match status" value="1"/>
</dbReference>
<gene>
    <name evidence="7" type="primary">cheR</name>
    <name evidence="7" type="ORF">BN990_02120</name>
</gene>
<dbReference type="PROSITE" id="PS50123">
    <property type="entry name" value="CHER"/>
    <property type="match status" value="1"/>
</dbReference>
<evidence type="ECO:0000256" key="3">
    <source>
        <dbReference type="ARBA" id="ARBA00022603"/>
    </source>
</evidence>
<comment type="catalytic activity">
    <reaction evidence="1">
        <text>L-glutamyl-[protein] + S-adenosyl-L-methionine = [protein]-L-glutamate 5-O-methyl ester + S-adenosyl-L-homocysteine</text>
        <dbReference type="Rhea" id="RHEA:24452"/>
        <dbReference type="Rhea" id="RHEA-COMP:10208"/>
        <dbReference type="Rhea" id="RHEA-COMP:10311"/>
        <dbReference type="ChEBI" id="CHEBI:29973"/>
        <dbReference type="ChEBI" id="CHEBI:57856"/>
        <dbReference type="ChEBI" id="CHEBI:59789"/>
        <dbReference type="ChEBI" id="CHEBI:82795"/>
        <dbReference type="EC" id="2.1.1.80"/>
    </reaction>
</comment>
<evidence type="ECO:0000256" key="1">
    <source>
        <dbReference type="ARBA" id="ARBA00001541"/>
    </source>
</evidence>
<feature type="domain" description="CheR-type methyltransferase" evidence="6">
    <location>
        <begin position="7"/>
        <end position="272"/>
    </location>
</feature>
<dbReference type="Gene3D" id="3.40.50.150">
    <property type="entry name" value="Vaccinia Virus protein VP39"/>
    <property type="match status" value="1"/>
</dbReference>
<proteinExistence type="predicted"/>
<sequence>MFEDYLDDVKEAERMEKDYHLFKENIKRKLDIDLELYKESQMKRRLTSLRNKYGYASFAEYYEALCRNQDLMRQFLDRMTINVSEFYRNPKRWEVLQEKILPSLVNKQSFTIWSAACSTGEEPYSIAMLLATHYPNATYQILATDIDETVLDKAKQAIYQKAALKDLPEAFLSNYFTEQNDLFYLDQTIKKKVSFKKHNLLADKYPNNVDLVICRNVLIYFTDQAKESIYHKFSNTLTESGVLFVGSTEQIFNPEKYNLKLKETFFYQKDLSKLLSHR</sequence>
<evidence type="ECO:0000256" key="2">
    <source>
        <dbReference type="ARBA" id="ARBA00012534"/>
    </source>
</evidence>
<dbReference type="PANTHER" id="PTHR24422:SF19">
    <property type="entry name" value="CHEMOTAXIS PROTEIN METHYLTRANSFERASE"/>
    <property type="match status" value="1"/>
</dbReference>
<dbReference type="EC" id="2.1.1.80" evidence="2"/>
<accession>A0A024QCX7</accession>
<reference evidence="7 8" key="1">
    <citation type="submission" date="2014-03" db="EMBL/GenBank/DDBJ databases">
        <authorList>
            <person name="Urmite Genomes U."/>
        </authorList>
    </citation>
    <scope>NUCLEOTIDE SEQUENCE [LARGE SCALE GENOMIC DNA]</scope>
    <source>
        <strain evidence="7 8">Vm-5</strain>
    </source>
</reference>
<dbReference type="SUPFAM" id="SSF47757">
    <property type="entry name" value="Chemotaxis receptor methyltransferase CheR, N-terminal domain"/>
    <property type="match status" value="1"/>
</dbReference>
<dbReference type="InterPro" id="IPR022642">
    <property type="entry name" value="CheR_C"/>
</dbReference>
<dbReference type="STRING" id="1462526.BN990_02120"/>
<dbReference type="GO" id="GO:0008983">
    <property type="term" value="F:protein-glutamate O-methyltransferase activity"/>
    <property type="evidence" value="ECO:0007669"/>
    <property type="project" value="UniProtKB-EC"/>
</dbReference>
<comment type="caution">
    <text evidence="7">The sequence shown here is derived from an EMBL/GenBank/DDBJ whole genome shotgun (WGS) entry which is preliminary data.</text>
</comment>
<evidence type="ECO:0000256" key="4">
    <source>
        <dbReference type="ARBA" id="ARBA00022679"/>
    </source>
</evidence>
<dbReference type="InterPro" id="IPR022641">
    <property type="entry name" value="CheR_N"/>
</dbReference>
<dbReference type="GO" id="GO:0032259">
    <property type="term" value="P:methylation"/>
    <property type="evidence" value="ECO:0007669"/>
    <property type="project" value="UniProtKB-KW"/>
</dbReference>
<protein>
    <recommendedName>
        <fullName evidence="2">protein-glutamate O-methyltransferase</fullName>
        <ecNumber evidence="2">2.1.1.80</ecNumber>
    </recommendedName>
</protein>
<evidence type="ECO:0000256" key="5">
    <source>
        <dbReference type="ARBA" id="ARBA00022691"/>
    </source>
</evidence>
<dbReference type="InterPro" id="IPR036804">
    <property type="entry name" value="CheR_N_sf"/>
</dbReference>
<keyword evidence="8" id="KW-1185">Reference proteome</keyword>
<dbReference type="InterPro" id="IPR050903">
    <property type="entry name" value="Bact_Chemotaxis_MeTrfase"/>
</dbReference>
<keyword evidence="4 7" id="KW-0808">Transferase</keyword>
<evidence type="ECO:0000313" key="8">
    <source>
        <dbReference type="Proteomes" id="UP000028875"/>
    </source>
</evidence>
<dbReference type="SUPFAM" id="SSF53335">
    <property type="entry name" value="S-adenosyl-L-methionine-dependent methyltransferases"/>
    <property type="match status" value="1"/>
</dbReference>
<keyword evidence="5" id="KW-0949">S-adenosyl-L-methionine</keyword>
<name>A0A024QCX7_9BACI</name>
<dbReference type="PANTHER" id="PTHR24422">
    <property type="entry name" value="CHEMOTAXIS PROTEIN METHYLTRANSFERASE"/>
    <property type="match status" value="1"/>
</dbReference>
<evidence type="ECO:0000259" key="6">
    <source>
        <dbReference type="PROSITE" id="PS50123"/>
    </source>
</evidence>
<dbReference type="InterPro" id="IPR000780">
    <property type="entry name" value="CheR_MeTrfase"/>
</dbReference>
<dbReference type="PRINTS" id="PR00996">
    <property type="entry name" value="CHERMTFRASE"/>
</dbReference>
<dbReference type="InterPro" id="IPR029063">
    <property type="entry name" value="SAM-dependent_MTases_sf"/>
</dbReference>